<dbReference type="EMBL" id="CP025408">
    <property type="protein sequence ID" value="AUH32051.1"/>
    <property type="molecule type" value="Genomic_DNA"/>
</dbReference>
<dbReference type="RefSeq" id="WP_101458730.1">
    <property type="nucleotide sequence ID" value="NZ_CP025408.1"/>
</dbReference>
<evidence type="ECO:0000313" key="1">
    <source>
        <dbReference type="EMBL" id="AUH32051.1"/>
    </source>
</evidence>
<evidence type="ECO:0000313" key="2">
    <source>
        <dbReference type="Proteomes" id="UP000233742"/>
    </source>
</evidence>
<protein>
    <submittedName>
        <fullName evidence="1">Uncharacterized protein</fullName>
    </submittedName>
</protein>
<dbReference type="KEGG" id="paro:CUV01_00330"/>
<reference evidence="1 2" key="1">
    <citation type="submission" date="2017-12" db="EMBL/GenBank/DDBJ databases">
        <authorList>
            <person name="Hurst M.R.H."/>
        </authorList>
    </citation>
    <scope>NUCLEOTIDE SEQUENCE [LARGE SCALE GENOMIC DNA]</scope>
    <source>
        <strain evidence="1 2">BM15</strain>
    </source>
</reference>
<keyword evidence="2" id="KW-1185">Reference proteome</keyword>
<dbReference type="AlphaFoldDB" id="A0A2K9EYU0"/>
<dbReference type="Proteomes" id="UP000233742">
    <property type="component" value="Chromosome"/>
</dbReference>
<dbReference type="OrthoDB" id="7000280at2"/>
<proteinExistence type="predicted"/>
<name>A0A2K9EYU0_9RHOB</name>
<organism evidence="1 2">
    <name type="scientific">Paracoccus tegillarcae</name>
    <dbReference type="NCBI Taxonomy" id="1529068"/>
    <lineage>
        <taxon>Bacteria</taxon>
        <taxon>Pseudomonadati</taxon>
        <taxon>Pseudomonadota</taxon>
        <taxon>Alphaproteobacteria</taxon>
        <taxon>Rhodobacterales</taxon>
        <taxon>Paracoccaceae</taxon>
        <taxon>Paracoccus</taxon>
    </lineage>
</organism>
<sequence>MLIDKDRQTEAGGPAQELADLIDASKNAPPEDYLSFLTCSNGGQGGLSVQPLWLFLHAAACVAGEVRPPKLSGVTYPILIYGFLFSA</sequence>
<gene>
    <name evidence="1" type="ORF">CUV01_00330</name>
</gene>
<accession>A0A2K9EYU0</accession>